<feature type="domain" description="PpiC" evidence="3">
    <location>
        <begin position="134"/>
        <end position="222"/>
    </location>
</feature>
<dbReference type="AlphaFoldDB" id="A0A271J2E7"/>
<evidence type="ECO:0000313" key="5">
    <source>
        <dbReference type="Proteomes" id="UP000216339"/>
    </source>
</evidence>
<dbReference type="InterPro" id="IPR000297">
    <property type="entry name" value="PPIase_PpiC"/>
</dbReference>
<evidence type="ECO:0000313" key="4">
    <source>
        <dbReference type="EMBL" id="PAP77135.1"/>
    </source>
</evidence>
<dbReference type="GO" id="GO:0003755">
    <property type="term" value="F:peptidyl-prolyl cis-trans isomerase activity"/>
    <property type="evidence" value="ECO:0007669"/>
    <property type="project" value="UniProtKB-KW"/>
</dbReference>
<reference evidence="4 5" key="1">
    <citation type="submission" date="2016-11" db="EMBL/GenBank/DDBJ databases">
        <title>Study of marine rhodopsin-containing bacteria.</title>
        <authorList>
            <person name="Yoshizawa S."/>
            <person name="Kumagai Y."/>
            <person name="Kogure K."/>
        </authorList>
    </citation>
    <scope>NUCLEOTIDE SEQUENCE [LARGE SCALE GENOMIC DNA]</scope>
    <source>
        <strain evidence="4 5">SAORIC-28</strain>
    </source>
</reference>
<dbReference type="Proteomes" id="UP000216339">
    <property type="component" value="Unassembled WGS sequence"/>
</dbReference>
<evidence type="ECO:0000259" key="3">
    <source>
        <dbReference type="PROSITE" id="PS50198"/>
    </source>
</evidence>
<gene>
    <name evidence="4" type="ORF">BSZ37_12205</name>
</gene>
<sequence length="556" mass="60259">MLTRRIGLAVAAVLCLGVAGCASDAPEADPVIAVVDGLEMTADDYLRSYIDYLVTTGQNDTEALRQRHFEALVDAYLLGAEAERRGLAADSALDAASALARRRLVGARYYEASVLDTLAAPAEADVRRAYQLGTEQRVVRQLYFTDADSAQAAYARLQAGRPFLEEAWDLYGTRDSTAGSLGAVSYWQVDDAFAEAAFGTPVGEVTPPVRSRLGYHIIKVEDRLRNPVLSEDEFARRRKGVESQLRLRRRRLEGDSFVRDFMGRRNVAVNGPALRALQQAVAELEGDPPPDAQQGGGEAFTPGEIHVLTEALQPQTPLATFDLGGRQRVFTVEDYLFWLDVLPFSEARNRTGASLGRALRNEALAQAGEAAGVADEPEVRHELARMDRLRLADALRARLRADSSAADRARLGQVADRLALDPRQTVADFWVVSFESRAEAEGALAALRASPASAEARPGFERFERQPLAEARDLAAAVRSAPLGEPVLAATGDGRWVVLRVADRAVEATGDAADALAPFAAEAGLIERLRAERPIEIHEEALAAVLRPPPVPTAPR</sequence>
<proteinExistence type="predicted"/>
<protein>
    <recommendedName>
        <fullName evidence="3">PpiC domain-containing protein</fullName>
    </recommendedName>
</protein>
<dbReference type="PROSITE" id="PS50198">
    <property type="entry name" value="PPIC_PPIASE_2"/>
    <property type="match status" value="1"/>
</dbReference>
<dbReference type="InterPro" id="IPR046357">
    <property type="entry name" value="PPIase_dom_sf"/>
</dbReference>
<dbReference type="Gene3D" id="3.10.50.40">
    <property type="match status" value="1"/>
</dbReference>
<organism evidence="4 5">
    <name type="scientific">Rubrivirga marina</name>
    <dbReference type="NCBI Taxonomy" id="1196024"/>
    <lineage>
        <taxon>Bacteria</taxon>
        <taxon>Pseudomonadati</taxon>
        <taxon>Rhodothermota</taxon>
        <taxon>Rhodothermia</taxon>
        <taxon>Rhodothermales</taxon>
        <taxon>Rubricoccaceae</taxon>
        <taxon>Rubrivirga</taxon>
    </lineage>
</organism>
<keyword evidence="5" id="KW-1185">Reference proteome</keyword>
<feature type="chain" id="PRO_5013238789" description="PpiC domain-containing protein" evidence="2">
    <location>
        <begin position="25"/>
        <end position="556"/>
    </location>
</feature>
<keyword evidence="1" id="KW-0413">Isomerase</keyword>
<dbReference type="EMBL" id="MQWD01000001">
    <property type="protein sequence ID" value="PAP77135.1"/>
    <property type="molecule type" value="Genomic_DNA"/>
</dbReference>
<dbReference type="Pfam" id="PF13145">
    <property type="entry name" value="Rotamase_2"/>
    <property type="match status" value="1"/>
</dbReference>
<dbReference type="PANTHER" id="PTHR47245">
    <property type="entry name" value="PEPTIDYLPROLYL ISOMERASE"/>
    <property type="match status" value="1"/>
</dbReference>
<name>A0A271J2E7_9BACT</name>
<dbReference type="PROSITE" id="PS51257">
    <property type="entry name" value="PROKAR_LIPOPROTEIN"/>
    <property type="match status" value="1"/>
</dbReference>
<evidence type="ECO:0000256" key="2">
    <source>
        <dbReference type="SAM" id="SignalP"/>
    </source>
</evidence>
<feature type="signal peptide" evidence="2">
    <location>
        <begin position="1"/>
        <end position="24"/>
    </location>
</feature>
<keyword evidence="2" id="KW-0732">Signal</keyword>
<evidence type="ECO:0000256" key="1">
    <source>
        <dbReference type="PROSITE-ProRule" id="PRU00278"/>
    </source>
</evidence>
<dbReference type="InterPro" id="IPR027304">
    <property type="entry name" value="Trigger_fact/SurA_dom_sf"/>
</dbReference>
<dbReference type="SUPFAM" id="SSF54534">
    <property type="entry name" value="FKBP-like"/>
    <property type="match status" value="1"/>
</dbReference>
<dbReference type="PANTHER" id="PTHR47245:SF2">
    <property type="entry name" value="PEPTIDYL-PROLYL CIS-TRANS ISOMERASE HP_0175-RELATED"/>
    <property type="match status" value="1"/>
</dbReference>
<comment type="caution">
    <text evidence="4">The sequence shown here is derived from an EMBL/GenBank/DDBJ whole genome shotgun (WGS) entry which is preliminary data.</text>
</comment>
<accession>A0A271J2E7</accession>
<keyword evidence="1" id="KW-0697">Rotamase</keyword>
<dbReference type="InterPro" id="IPR050245">
    <property type="entry name" value="PrsA_foldase"/>
</dbReference>
<dbReference type="SUPFAM" id="SSF109998">
    <property type="entry name" value="Triger factor/SurA peptide-binding domain-like"/>
    <property type="match status" value="1"/>
</dbReference>